<dbReference type="Gene3D" id="3.50.4.10">
    <property type="entry name" value="Hepatocyte Growth Factor"/>
    <property type="match status" value="1"/>
</dbReference>
<organism evidence="2 3">
    <name type="scientific">Octopus sinensis</name>
    <name type="common">East Asian common octopus</name>
    <dbReference type="NCBI Taxonomy" id="2607531"/>
    <lineage>
        <taxon>Eukaryota</taxon>
        <taxon>Metazoa</taxon>
        <taxon>Spiralia</taxon>
        <taxon>Lophotrochozoa</taxon>
        <taxon>Mollusca</taxon>
        <taxon>Cephalopoda</taxon>
        <taxon>Coleoidea</taxon>
        <taxon>Octopodiformes</taxon>
        <taxon>Octopoda</taxon>
        <taxon>Incirrata</taxon>
        <taxon>Octopodidae</taxon>
        <taxon>Octopus</taxon>
    </lineage>
</organism>
<accession>A0A7E6FFS3</accession>
<protein>
    <submittedName>
        <fullName evidence="3">Uncharacterized protein LOC118766692</fullName>
    </submittedName>
</protein>
<sequence>MTLDVDDSSCSKRCLETSACKSFVSRTISPSCILYEDDATEKILIKATDTYFYQLRRSVPTKYTDGRCPVDFIYNNHLPGENDLGVTYGVNYTQCFYICEAEPTCQSFDYDTGYESCSVSTYNHTQAGLRQLNGDIYTEINRKLWNDFKQSHALEKINSVGCGISIFDSYFFLDEKEINDLTAYSTFSFKPNPYLVLVTEAEVDARSVLDCSRLCMKMWTTKGIYTIFRYAVHIDVIYKALDWNCDNWSQTMFMKLF</sequence>
<dbReference type="AlphaFoldDB" id="A0A7E6FFS3"/>
<evidence type="ECO:0000313" key="2">
    <source>
        <dbReference type="Proteomes" id="UP000515154"/>
    </source>
</evidence>
<keyword evidence="2" id="KW-1185">Reference proteome</keyword>
<dbReference type="Pfam" id="PF00024">
    <property type="entry name" value="PAN_1"/>
    <property type="match status" value="1"/>
</dbReference>
<dbReference type="InterPro" id="IPR003609">
    <property type="entry name" value="Pan_app"/>
</dbReference>
<evidence type="ECO:0000259" key="1">
    <source>
        <dbReference type="PROSITE" id="PS50948"/>
    </source>
</evidence>
<dbReference type="KEGG" id="osn:118766692"/>
<dbReference type="SUPFAM" id="SSF57414">
    <property type="entry name" value="Hairpin loop containing domain-like"/>
    <property type="match status" value="1"/>
</dbReference>
<evidence type="ECO:0000313" key="3">
    <source>
        <dbReference type="RefSeq" id="XP_036366195.1"/>
    </source>
</evidence>
<dbReference type="RefSeq" id="XP_036366195.1">
    <property type="nucleotide sequence ID" value="XM_036510302.1"/>
</dbReference>
<dbReference type="PROSITE" id="PS50948">
    <property type="entry name" value="PAN"/>
    <property type="match status" value="2"/>
</dbReference>
<feature type="domain" description="Apple" evidence="1">
    <location>
        <begin position="68"/>
        <end position="141"/>
    </location>
</feature>
<feature type="domain" description="Apple" evidence="1">
    <location>
        <begin position="1"/>
        <end position="58"/>
    </location>
</feature>
<dbReference type="Proteomes" id="UP000515154">
    <property type="component" value="Linkage group LG17"/>
</dbReference>
<proteinExistence type="predicted"/>
<gene>
    <name evidence="3" type="primary">LOC118766692</name>
</gene>
<name>A0A7E6FFS3_9MOLL</name>
<reference evidence="3" key="1">
    <citation type="submission" date="2025-08" db="UniProtKB">
        <authorList>
            <consortium name="RefSeq"/>
        </authorList>
    </citation>
    <scope>IDENTIFICATION</scope>
</reference>